<evidence type="ECO:0000313" key="2">
    <source>
        <dbReference type="Proteomes" id="UP000799118"/>
    </source>
</evidence>
<sequence length="243" mass="27765">MSSFARESCIHVHLLSGEHTKYWYKPITSGSPSVYFTIADLDGPTVRHLCRSITFHCIDPRDVHHPPRATHPAHPMCLATNLISGIVRNGGFDNFEGCMTMQFPLSVKIALDTLMEEDVDVKWRSSHGTYTVSTAPQFWQVKIASRITELYDVLEKLVLWVMQSRWERISDTTIRHPFDYDARADACVWAWFFLRYSADAGKIIKVPMIMLNAADYNVGIRVPVPYLNSDRVESLYPNRGSII</sequence>
<name>A0A6A4HVU6_9AGAR</name>
<keyword evidence="2" id="KW-1185">Reference proteome</keyword>
<accession>A0A6A4HVU6</accession>
<gene>
    <name evidence="1" type="ORF">BT96DRAFT_1018354</name>
</gene>
<reference evidence="1" key="1">
    <citation type="journal article" date="2019" name="Environ. Microbiol.">
        <title>Fungal ecological strategies reflected in gene transcription - a case study of two litter decomposers.</title>
        <authorList>
            <person name="Barbi F."/>
            <person name="Kohler A."/>
            <person name="Barry K."/>
            <person name="Baskaran P."/>
            <person name="Daum C."/>
            <person name="Fauchery L."/>
            <person name="Ihrmark K."/>
            <person name="Kuo A."/>
            <person name="LaButti K."/>
            <person name="Lipzen A."/>
            <person name="Morin E."/>
            <person name="Grigoriev I.V."/>
            <person name="Henrissat B."/>
            <person name="Lindahl B."/>
            <person name="Martin F."/>
        </authorList>
    </citation>
    <scope>NUCLEOTIDE SEQUENCE</scope>
    <source>
        <strain evidence="1">JB14</strain>
    </source>
</reference>
<protein>
    <submittedName>
        <fullName evidence="1">Uncharacterized protein</fullName>
    </submittedName>
</protein>
<dbReference type="Proteomes" id="UP000799118">
    <property type="component" value="Unassembled WGS sequence"/>
</dbReference>
<dbReference type="AlphaFoldDB" id="A0A6A4HVU6"/>
<dbReference type="EMBL" id="ML769450">
    <property type="protein sequence ID" value="KAE9401024.1"/>
    <property type="molecule type" value="Genomic_DNA"/>
</dbReference>
<evidence type="ECO:0000313" key="1">
    <source>
        <dbReference type="EMBL" id="KAE9401024.1"/>
    </source>
</evidence>
<dbReference type="OrthoDB" id="2865823at2759"/>
<organism evidence="1 2">
    <name type="scientific">Gymnopus androsaceus JB14</name>
    <dbReference type="NCBI Taxonomy" id="1447944"/>
    <lineage>
        <taxon>Eukaryota</taxon>
        <taxon>Fungi</taxon>
        <taxon>Dikarya</taxon>
        <taxon>Basidiomycota</taxon>
        <taxon>Agaricomycotina</taxon>
        <taxon>Agaricomycetes</taxon>
        <taxon>Agaricomycetidae</taxon>
        <taxon>Agaricales</taxon>
        <taxon>Marasmiineae</taxon>
        <taxon>Omphalotaceae</taxon>
        <taxon>Gymnopus</taxon>
    </lineage>
</organism>
<proteinExistence type="predicted"/>